<reference evidence="1" key="1">
    <citation type="submission" date="2014-11" db="EMBL/GenBank/DDBJ databases">
        <authorList>
            <person name="Amaro Gonzalez C."/>
        </authorList>
    </citation>
    <scope>NUCLEOTIDE SEQUENCE</scope>
</reference>
<accession>A0A0E9V7Y1</accession>
<evidence type="ECO:0000313" key="1">
    <source>
        <dbReference type="EMBL" id="JAH74116.1"/>
    </source>
</evidence>
<organism evidence="1">
    <name type="scientific">Anguilla anguilla</name>
    <name type="common">European freshwater eel</name>
    <name type="synonym">Muraena anguilla</name>
    <dbReference type="NCBI Taxonomy" id="7936"/>
    <lineage>
        <taxon>Eukaryota</taxon>
        <taxon>Metazoa</taxon>
        <taxon>Chordata</taxon>
        <taxon>Craniata</taxon>
        <taxon>Vertebrata</taxon>
        <taxon>Euteleostomi</taxon>
        <taxon>Actinopterygii</taxon>
        <taxon>Neopterygii</taxon>
        <taxon>Teleostei</taxon>
        <taxon>Anguilliformes</taxon>
        <taxon>Anguillidae</taxon>
        <taxon>Anguilla</taxon>
    </lineage>
</organism>
<dbReference type="AlphaFoldDB" id="A0A0E9V7Y1"/>
<dbReference type="EMBL" id="GBXM01034461">
    <property type="protein sequence ID" value="JAH74116.1"/>
    <property type="molecule type" value="Transcribed_RNA"/>
</dbReference>
<reference evidence="1" key="2">
    <citation type="journal article" date="2015" name="Fish Shellfish Immunol.">
        <title>Early steps in the European eel (Anguilla anguilla)-Vibrio vulnificus interaction in the gills: Role of the RtxA13 toxin.</title>
        <authorList>
            <person name="Callol A."/>
            <person name="Pajuelo D."/>
            <person name="Ebbesson L."/>
            <person name="Teles M."/>
            <person name="MacKenzie S."/>
            <person name="Amaro C."/>
        </authorList>
    </citation>
    <scope>NUCLEOTIDE SEQUENCE</scope>
</reference>
<protein>
    <submittedName>
        <fullName evidence="1">Uncharacterized protein</fullName>
    </submittedName>
</protein>
<sequence length="24" mass="2859">MSGIQKYYKFEILPHRTCTITNSQ</sequence>
<proteinExistence type="predicted"/>
<name>A0A0E9V7Y1_ANGAN</name>